<name>A0A1M5AV60_9FLAO</name>
<sequence>MRNILTAVLVILSLVMCGQKNFKKAPARSKEVNMETTENIEIDKLISQLRNSMNLYMEEASPGYSEKDIDECILILSEYSKKMIKTHSKEEAMLLVRRTVLQLNTLNQKCGNSLIETDERERIAGIIILVSHKMGYNSMDDDITEEWREW</sequence>
<protein>
    <submittedName>
        <fullName evidence="1">Uncharacterized protein</fullName>
    </submittedName>
</protein>
<keyword evidence="2" id="KW-1185">Reference proteome</keyword>
<evidence type="ECO:0000313" key="2">
    <source>
        <dbReference type="Proteomes" id="UP000184236"/>
    </source>
</evidence>
<gene>
    <name evidence="1" type="ORF">SAMN05444408_11540</name>
</gene>
<dbReference type="OrthoDB" id="1258428at2"/>
<dbReference type="STRING" id="1302685.SAMN05444408_11540"/>
<accession>A0A1M5AV60</accession>
<evidence type="ECO:0000313" key="1">
    <source>
        <dbReference type="EMBL" id="SHF34016.1"/>
    </source>
</evidence>
<dbReference type="RefSeq" id="WP_072885864.1">
    <property type="nucleotide sequence ID" value="NZ_FQVO01000015.1"/>
</dbReference>
<dbReference type="Proteomes" id="UP000184236">
    <property type="component" value="Unassembled WGS sequence"/>
</dbReference>
<dbReference type="EMBL" id="FQVO01000015">
    <property type="protein sequence ID" value="SHF34016.1"/>
    <property type="molecule type" value="Genomic_DNA"/>
</dbReference>
<dbReference type="AlphaFoldDB" id="A0A1M5AV60"/>
<reference evidence="2" key="1">
    <citation type="submission" date="2016-11" db="EMBL/GenBank/DDBJ databases">
        <authorList>
            <person name="Varghese N."/>
            <person name="Submissions S."/>
        </authorList>
    </citation>
    <scope>NUCLEOTIDE SEQUENCE [LARGE SCALE GENOMIC DNA]</scope>
    <source>
        <strain evidence="2">DSM 26898</strain>
    </source>
</reference>
<organism evidence="1 2">
    <name type="scientific">Chryseobacterium takakiae</name>
    <dbReference type="NCBI Taxonomy" id="1302685"/>
    <lineage>
        <taxon>Bacteria</taxon>
        <taxon>Pseudomonadati</taxon>
        <taxon>Bacteroidota</taxon>
        <taxon>Flavobacteriia</taxon>
        <taxon>Flavobacteriales</taxon>
        <taxon>Weeksellaceae</taxon>
        <taxon>Chryseobacterium group</taxon>
        <taxon>Chryseobacterium</taxon>
    </lineage>
</organism>
<proteinExistence type="predicted"/>